<dbReference type="PROSITE" id="PS51273">
    <property type="entry name" value="GATASE_TYPE_1"/>
    <property type="match status" value="1"/>
</dbReference>
<keyword evidence="2" id="KW-0315">Glutamine amidotransferase</keyword>
<feature type="domain" description="Glutamine amidotransferase" evidence="1">
    <location>
        <begin position="52"/>
        <end position="188"/>
    </location>
</feature>
<sequence>MRIAILMTNTDESEFAEQHQKDGEKFTALLQLARPDWRTQVFAVKDGIFPELLEGFDGVLITGSPASVHDCDPWVGRLLDLIREIVAKGLPLFGACFGHQAIALALGGKVERNPGGWVFGRTETEVTDRAAWMQGLPDRIGLYAAHVEQVTKLPDGARILSANAECAAGAFAIGDRVYTTQYHPEMTPNFIAALTEEMQGKLPGDVLAKARASLSARADTEAFAESLALFFEQAQ</sequence>
<accession>A0ABS5HT95</accession>
<evidence type="ECO:0000313" key="2">
    <source>
        <dbReference type="EMBL" id="MBR9652106.1"/>
    </source>
</evidence>
<dbReference type="Pfam" id="PF00117">
    <property type="entry name" value="GATase"/>
    <property type="match status" value="1"/>
</dbReference>
<dbReference type="Gene3D" id="3.40.50.880">
    <property type="match status" value="1"/>
</dbReference>
<dbReference type="SUPFAM" id="SSF52317">
    <property type="entry name" value="Class I glutamine amidotransferase-like"/>
    <property type="match status" value="1"/>
</dbReference>
<evidence type="ECO:0000259" key="1">
    <source>
        <dbReference type="Pfam" id="PF00117"/>
    </source>
</evidence>
<gene>
    <name evidence="2" type="ORF">IT775_13360</name>
</gene>
<dbReference type="Proteomes" id="UP001195941">
    <property type="component" value="Unassembled WGS sequence"/>
</dbReference>
<evidence type="ECO:0000313" key="3">
    <source>
        <dbReference type="Proteomes" id="UP001195941"/>
    </source>
</evidence>
<dbReference type="InterPro" id="IPR044992">
    <property type="entry name" value="ChyE-like"/>
</dbReference>
<dbReference type="InterPro" id="IPR017926">
    <property type="entry name" value="GATASE"/>
</dbReference>
<dbReference type="PANTHER" id="PTHR42695">
    <property type="entry name" value="GLUTAMINE AMIDOTRANSFERASE YLR126C-RELATED"/>
    <property type="match status" value="1"/>
</dbReference>
<proteinExistence type="predicted"/>
<comment type="caution">
    <text evidence="2">The sequence shown here is derived from an EMBL/GenBank/DDBJ whole genome shotgun (WGS) entry which is preliminary data.</text>
</comment>
<name>A0ABS5HT95_9RHOB</name>
<dbReference type="PRINTS" id="PR00099">
    <property type="entry name" value="CPSGATASE"/>
</dbReference>
<reference evidence="2 3" key="1">
    <citation type="journal article" date="2021" name="Arch. Microbiol.">
        <title>Thalassobius aquimarinus sp. nov., isolated from the Sea of Japan seashore.</title>
        <authorList>
            <person name="Kurilenko V.V."/>
            <person name="Romanenko L.A."/>
            <person name="Chernysheva N.Y."/>
            <person name="Velansky P.V."/>
            <person name="Tekutyeva L.A."/>
            <person name="Isaeva M.P."/>
            <person name="Mikhailov V.V."/>
        </authorList>
    </citation>
    <scope>NUCLEOTIDE SEQUENCE [LARGE SCALE GENOMIC DNA]</scope>
    <source>
        <strain evidence="2 3">KMM 8518</strain>
    </source>
</reference>
<protein>
    <submittedName>
        <fullName evidence="2">Type 1 glutamine amidotransferase</fullName>
    </submittedName>
</protein>
<dbReference type="PANTHER" id="PTHR42695:SF5">
    <property type="entry name" value="GLUTAMINE AMIDOTRANSFERASE YLR126C-RELATED"/>
    <property type="match status" value="1"/>
</dbReference>
<dbReference type="EMBL" id="JADMKU010000012">
    <property type="protein sequence ID" value="MBR9652106.1"/>
    <property type="molecule type" value="Genomic_DNA"/>
</dbReference>
<organism evidence="2 3">
    <name type="scientific">Thalassovita aquimarina</name>
    <dbReference type="NCBI Taxonomy" id="2785917"/>
    <lineage>
        <taxon>Bacteria</taxon>
        <taxon>Pseudomonadati</taxon>
        <taxon>Pseudomonadota</taxon>
        <taxon>Alphaproteobacteria</taxon>
        <taxon>Rhodobacterales</taxon>
        <taxon>Roseobacteraceae</taxon>
        <taxon>Thalassovita</taxon>
    </lineage>
</organism>
<dbReference type="InterPro" id="IPR029062">
    <property type="entry name" value="Class_I_gatase-like"/>
</dbReference>
<dbReference type="CDD" id="cd01741">
    <property type="entry name" value="GATase1_1"/>
    <property type="match status" value="1"/>
</dbReference>
<keyword evidence="3" id="KW-1185">Reference proteome</keyword>